<dbReference type="PANTHER" id="PTHR33304">
    <property type="match status" value="1"/>
</dbReference>
<sequence length="658" mass="73316">MNARPSSPEIVCLQCGDVGFSNAFVYCVKCLEFAVHRYCLIIRPKSFDEFVRWLCDDCEAEEQNRHLLHKKASRCKTRDHTTPDHILGYSISGTKKNDTVQLMVEEPVYEGGRPQSYDACVKISLVECSESNSYFHPVGPGGMNDEVVGLTAANERIRCEQSSSQLNKAEQIKDNMIFNELSAHTSPIDSAKEKSSASAASIMKKDQYTLGNNTSDRPYKEYTNFGFCERAKLASDSTSKDVKANKASLKRDHGRFYQQHHGSHPETTAALPPPLSSCSGSFGSSKKIPSAANLKEKRSASAASIMKKDQYTLGNNTSGRPYKEYTNFGFSECAKLASDSTSSKDMKANNISLKRDHGHFYQQHHESDPETTAALPPPLSSCSVSFGSSKKIPSAANLKDQHLKKRKGLDMETQCSGIKADRRGINLVRESEVSEGGNSASNHASHTCEGVSKDSTISPIVDCDRFAEPVKAPIWRGSFNIWNKEDDILEEVMAHLSILACQKVYEEASQFNPVIHLEMLSRSHVWPKSFENSEPGADSIALYFFPSERSERFYDDLVNELVEEELALKAFVQNAELLVFPSTKLPLPYWRFQGKYYLWGVFVEKQSPSSSEWESRYNPVMHKDRADNTGSCATRKNVRGESPLSPLSNCSSYGSRSS</sequence>
<dbReference type="Gene3D" id="3.30.40.10">
    <property type="entry name" value="Zinc/RING finger domain, C3HC4 (zinc finger)"/>
    <property type="match status" value="1"/>
</dbReference>
<proteinExistence type="predicted"/>
<protein>
    <recommendedName>
        <fullName evidence="7">AIPP2-like SPOC-like domain-containing protein</fullName>
    </recommendedName>
</protein>
<keyword evidence="1" id="KW-0479">Metal-binding</keyword>
<evidence type="ECO:0000256" key="5">
    <source>
        <dbReference type="ARBA" id="ARBA00023163"/>
    </source>
</evidence>
<keyword evidence="2" id="KW-0863">Zinc-finger</keyword>
<dbReference type="PANTHER" id="PTHR33304:SF18">
    <property type="entry name" value="CHROMATIN REGULATOR PHD FAMILY-RELATED"/>
    <property type="match status" value="1"/>
</dbReference>
<dbReference type="InterPro" id="IPR019786">
    <property type="entry name" value="Zinc_finger_PHD-type_CS"/>
</dbReference>
<feature type="compositionally biased region" description="Polar residues" evidence="6">
    <location>
        <begin position="645"/>
        <end position="658"/>
    </location>
</feature>
<dbReference type="PROSITE" id="PS01359">
    <property type="entry name" value="ZF_PHD_1"/>
    <property type="match status" value="1"/>
</dbReference>
<evidence type="ECO:0000313" key="9">
    <source>
        <dbReference type="Proteomes" id="UP001190926"/>
    </source>
</evidence>
<feature type="region of interest" description="Disordered" evidence="6">
    <location>
        <begin position="612"/>
        <end position="658"/>
    </location>
</feature>
<keyword evidence="3" id="KW-0862">Zinc</keyword>
<keyword evidence="5" id="KW-0804">Transcription</keyword>
<reference evidence="8 9" key="1">
    <citation type="journal article" date="2021" name="Nat. Commun.">
        <title>Incipient diploidization of the medicinal plant Perilla within 10,000 years.</title>
        <authorList>
            <person name="Zhang Y."/>
            <person name="Shen Q."/>
            <person name="Leng L."/>
            <person name="Zhang D."/>
            <person name="Chen S."/>
            <person name="Shi Y."/>
            <person name="Ning Z."/>
            <person name="Chen S."/>
        </authorList>
    </citation>
    <scope>NUCLEOTIDE SEQUENCE [LARGE SCALE GENOMIC DNA]</scope>
    <source>
        <strain evidence="9">cv. PC099</strain>
    </source>
</reference>
<evidence type="ECO:0000313" key="8">
    <source>
        <dbReference type="EMBL" id="KAH6835234.1"/>
    </source>
</evidence>
<evidence type="ECO:0000256" key="6">
    <source>
        <dbReference type="SAM" id="MobiDB-lite"/>
    </source>
</evidence>
<dbReference type="GO" id="GO:0034244">
    <property type="term" value="P:negative regulation of transcription elongation by RNA polymerase II"/>
    <property type="evidence" value="ECO:0007669"/>
    <property type="project" value="InterPro"/>
</dbReference>
<accession>A0AAD4JKZ3</accession>
<dbReference type="GO" id="GO:0140566">
    <property type="term" value="F:histone reader activity"/>
    <property type="evidence" value="ECO:0007669"/>
    <property type="project" value="InterPro"/>
</dbReference>
<evidence type="ECO:0000256" key="2">
    <source>
        <dbReference type="ARBA" id="ARBA00022771"/>
    </source>
</evidence>
<dbReference type="CDD" id="cd15489">
    <property type="entry name" value="PHD_SF"/>
    <property type="match status" value="1"/>
</dbReference>
<dbReference type="EMBL" id="SDAM02000037">
    <property type="protein sequence ID" value="KAH6835234.1"/>
    <property type="molecule type" value="Genomic_DNA"/>
</dbReference>
<feature type="compositionally biased region" description="Polar residues" evidence="6">
    <location>
        <begin position="436"/>
        <end position="445"/>
    </location>
</feature>
<gene>
    <name evidence="8" type="ORF">C2S53_012398</name>
</gene>
<dbReference type="InterPro" id="IPR013083">
    <property type="entry name" value="Znf_RING/FYVE/PHD"/>
</dbReference>
<dbReference type="InterPro" id="IPR056280">
    <property type="entry name" value="AIPP2-like_SPOC"/>
</dbReference>
<feature type="region of interest" description="Disordered" evidence="6">
    <location>
        <begin position="258"/>
        <end position="295"/>
    </location>
</feature>
<evidence type="ECO:0000259" key="7">
    <source>
        <dbReference type="Pfam" id="PF23121"/>
    </source>
</evidence>
<dbReference type="Pfam" id="PF23121">
    <property type="entry name" value="SPOC_AIPP2"/>
    <property type="match status" value="1"/>
</dbReference>
<evidence type="ECO:0000256" key="3">
    <source>
        <dbReference type="ARBA" id="ARBA00022833"/>
    </source>
</evidence>
<dbReference type="SUPFAM" id="SSF57903">
    <property type="entry name" value="FYVE/PHD zinc finger"/>
    <property type="match status" value="1"/>
</dbReference>
<feature type="compositionally biased region" description="Low complexity" evidence="6">
    <location>
        <begin position="276"/>
        <end position="285"/>
    </location>
</feature>
<organism evidence="8 9">
    <name type="scientific">Perilla frutescens var. hirtella</name>
    <name type="common">Perilla citriodora</name>
    <name type="synonym">Perilla setoyensis</name>
    <dbReference type="NCBI Taxonomy" id="608512"/>
    <lineage>
        <taxon>Eukaryota</taxon>
        <taxon>Viridiplantae</taxon>
        <taxon>Streptophyta</taxon>
        <taxon>Embryophyta</taxon>
        <taxon>Tracheophyta</taxon>
        <taxon>Spermatophyta</taxon>
        <taxon>Magnoliopsida</taxon>
        <taxon>eudicotyledons</taxon>
        <taxon>Gunneridae</taxon>
        <taxon>Pentapetalae</taxon>
        <taxon>asterids</taxon>
        <taxon>lamiids</taxon>
        <taxon>Lamiales</taxon>
        <taxon>Lamiaceae</taxon>
        <taxon>Nepetoideae</taxon>
        <taxon>Elsholtzieae</taxon>
        <taxon>Perilla</taxon>
    </lineage>
</organism>
<dbReference type="InterPro" id="IPR011011">
    <property type="entry name" value="Znf_FYVE_PHD"/>
</dbReference>
<keyword evidence="4" id="KW-0805">Transcription regulation</keyword>
<name>A0AAD4JKZ3_PERFH</name>
<feature type="domain" description="AIPP2-like SPOC-like" evidence="7">
    <location>
        <begin position="475"/>
        <end position="602"/>
    </location>
</feature>
<evidence type="ECO:0000256" key="1">
    <source>
        <dbReference type="ARBA" id="ARBA00022723"/>
    </source>
</evidence>
<dbReference type="GO" id="GO:0008270">
    <property type="term" value="F:zinc ion binding"/>
    <property type="evidence" value="ECO:0007669"/>
    <property type="project" value="UniProtKB-KW"/>
</dbReference>
<dbReference type="AlphaFoldDB" id="A0AAD4JKZ3"/>
<dbReference type="Proteomes" id="UP001190926">
    <property type="component" value="Unassembled WGS sequence"/>
</dbReference>
<comment type="caution">
    <text evidence="8">The sequence shown here is derived from an EMBL/GenBank/DDBJ whole genome shotgun (WGS) entry which is preliminary data.</text>
</comment>
<dbReference type="InterPro" id="IPR049914">
    <property type="entry name" value="PHD1-3/5-6"/>
</dbReference>
<keyword evidence="9" id="KW-1185">Reference proteome</keyword>
<evidence type="ECO:0000256" key="4">
    <source>
        <dbReference type="ARBA" id="ARBA00023015"/>
    </source>
</evidence>
<feature type="region of interest" description="Disordered" evidence="6">
    <location>
        <begin position="433"/>
        <end position="452"/>
    </location>
</feature>